<name>G5GFL2_9FIRM</name>
<dbReference type="Pfam" id="PF00534">
    <property type="entry name" value="Glycos_transf_1"/>
    <property type="match status" value="1"/>
</dbReference>
<gene>
    <name evidence="2" type="ORF">HMPREF9333_00351</name>
</gene>
<dbReference type="AlphaFoldDB" id="G5GFL2"/>
<dbReference type="PANTHER" id="PTHR46656:SF3">
    <property type="entry name" value="PUTATIVE-RELATED"/>
    <property type="match status" value="1"/>
</dbReference>
<dbReference type="eggNOG" id="COG0438">
    <property type="taxonomic scope" value="Bacteria"/>
</dbReference>
<dbReference type="RefSeq" id="WP_005539382.1">
    <property type="nucleotide sequence ID" value="NZ_JH378829.1"/>
</dbReference>
<dbReference type="EMBL" id="ACZL01000007">
    <property type="protein sequence ID" value="EHI56489.1"/>
    <property type="molecule type" value="Genomic_DNA"/>
</dbReference>
<dbReference type="HOGENOM" id="CLU_036861_1_0_9"/>
<comment type="caution">
    <text evidence="2">The sequence shown here is derived from an EMBL/GenBank/DDBJ whole genome shotgun (WGS) entry which is preliminary data.</text>
</comment>
<keyword evidence="3" id="KW-1185">Reference proteome</keyword>
<accession>G5GFL2</accession>
<feature type="domain" description="Glycosyl transferase family 1" evidence="1">
    <location>
        <begin position="198"/>
        <end position="323"/>
    </location>
</feature>
<dbReference type="OrthoDB" id="2023634at2"/>
<sequence>MIEKNIKTIIKYLIPINILRFIKYKLVQKKIDKIGRMHVLPYDNECYPYGINIIGPIGMPTGLGQSCRLLTDVVSRCNIDYIIKDFSVYDYKDNIEKFLPKISEKLIYSINLIHVNMNEIHILLKRLGETFLDKRYNIAFWLWEMENFPKEWVPLINIFDEIWTPSDFISSSLKKVTNKPVLTMPYAVTAEYDAGLKRSDFNLPEDKFLFLMMYDSNSIRERKNPKSIIKAFKSAFKKTQDVGLVLKISNISSKELNELKDILKGYDIYFISEVFEKKVLNSLIRLADVYVSLHRAEGFGLVLAEAMLLGTPTIATDYSSNTEFQNYDSACMVGYDKVPVGRNIYPYKKNDLWAEPHVSEAAAFMLRLYEDREFYNSIKITAQKHIKTKTDIESITLLVSEHLGSLKKLS</sequence>
<dbReference type="PANTHER" id="PTHR46656">
    <property type="entry name" value="PUTATIVE-RELATED"/>
    <property type="match status" value="1"/>
</dbReference>
<dbReference type="Proteomes" id="UP000003011">
    <property type="component" value="Unassembled WGS sequence"/>
</dbReference>
<dbReference type="Gene3D" id="3.40.50.2000">
    <property type="entry name" value="Glycogen Phosphorylase B"/>
    <property type="match status" value="1"/>
</dbReference>
<protein>
    <recommendedName>
        <fullName evidence="1">Glycosyl transferase family 1 domain-containing protein</fullName>
    </recommendedName>
</protein>
<dbReference type="InterPro" id="IPR001296">
    <property type="entry name" value="Glyco_trans_1"/>
</dbReference>
<reference evidence="2 3" key="1">
    <citation type="submission" date="2011-08" db="EMBL/GenBank/DDBJ databases">
        <title>The Genome Sequence of Johnsonella ignava ATCC 51276.</title>
        <authorList>
            <consortium name="The Broad Institute Genome Sequencing Platform"/>
            <person name="Earl A."/>
            <person name="Ward D."/>
            <person name="Feldgarden M."/>
            <person name="Gevers D."/>
            <person name="Izard J."/>
            <person name="Blanton J.M."/>
            <person name="Baranova O.V."/>
            <person name="Dewhirst F.E."/>
            <person name="Young S.K."/>
            <person name="Zeng Q."/>
            <person name="Gargeya S."/>
            <person name="Fitzgerald M."/>
            <person name="Haas B."/>
            <person name="Abouelleil A."/>
            <person name="Alvarado L."/>
            <person name="Arachchi H.M."/>
            <person name="Berlin A."/>
            <person name="Brown A."/>
            <person name="Chapman S.B."/>
            <person name="Chen Z."/>
            <person name="Dunbar C."/>
            <person name="Freedman E."/>
            <person name="Gearin G."/>
            <person name="Gellesch M."/>
            <person name="Goldberg J."/>
            <person name="Griggs A."/>
            <person name="Gujja S."/>
            <person name="Heiman D."/>
            <person name="Howarth C."/>
            <person name="Larson L."/>
            <person name="Lui A."/>
            <person name="MacDonald P.J.P."/>
            <person name="Montmayeur A."/>
            <person name="Murphy C."/>
            <person name="Neiman D."/>
            <person name="Pearson M."/>
            <person name="Priest M."/>
            <person name="Roberts A."/>
            <person name="Saif S."/>
            <person name="Shea T."/>
            <person name="Shenoy N."/>
            <person name="Sisk P."/>
            <person name="Stolte C."/>
            <person name="Sykes S."/>
            <person name="Wortman J."/>
            <person name="Nusbaum C."/>
            <person name="Birren B."/>
        </authorList>
    </citation>
    <scope>NUCLEOTIDE SEQUENCE [LARGE SCALE GENOMIC DNA]</scope>
    <source>
        <strain evidence="2 3">ATCC 51276</strain>
    </source>
</reference>
<evidence type="ECO:0000313" key="2">
    <source>
        <dbReference type="EMBL" id="EHI56489.1"/>
    </source>
</evidence>
<dbReference type="SUPFAM" id="SSF53756">
    <property type="entry name" value="UDP-Glycosyltransferase/glycogen phosphorylase"/>
    <property type="match status" value="1"/>
</dbReference>
<dbReference type="STRING" id="679200.HMPREF9333_00351"/>
<proteinExistence type="predicted"/>
<dbReference type="CDD" id="cd03801">
    <property type="entry name" value="GT4_PimA-like"/>
    <property type="match status" value="1"/>
</dbReference>
<organism evidence="2 3">
    <name type="scientific">Johnsonella ignava ATCC 51276</name>
    <dbReference type="NCBI Taxonomy" id="679200"/>
    <lineage>
        <taxon>Bacteria</taxon>
        <taxon>Bacillati</taxon>
        <taxon>Bacillota</taxon>
        <taxon>Clostridia</taxon>
        <taxon>Lachnospirales</taxon>
        <taxon>Lachnospiraceae</taxon>
        <taxon>Johnsonella</taxon>
    </lineage>
</organism>
<evidence type="ECO:0000313" key="3">
    <source>
        <dbReference type="Proteomes" id="UP000003011"/>
    </source>
</evidence>
<dbReference type="GO" id="GO:0016757">
    <property type="term" value="F:glycosyltransferase activity"/>
    <property type="evidence" value="ECO:0007669"/>
    <property type="project" value="InterPro"/>
</dbReference>
<evidence type="ECO:0000259" key="1">
    <source>
        <dbReference type="Pfam" id="PF00534"/>
    </source>
</evidence>
<dbReference type="PATRIC" id="fig|679200.3.peg.375"/>